<feature type="compositionally biased region" description="Polar residues" evidence="6">
    <location>
        <begin position="781"/>
        <end position="793"/>
    </location>
</feature>
<dbReference type="GO" id="GO:0006355">
    <property type="term" value="P:regulation of DNA-templated transcription"/>
    <property type="evidence" value="ECO:0007669"/>
    <property type="project" value="InterPro"/>
</dbReference>
<keyword evidence="3 5" id="KW-0371">Homeobox</keyword>
<feature type="region of interest" description="Disordered" evidence="6">
    <location>
        <begin position="666"/>
        <end position="699"/>
    </location>
</feature>
<feature type="region of interest" description="Disordered" evidence="6">
    <location>
        <begin position="754"/>
        <end position="932"/>
    </location>
</feature>
<evidence type="ECO:0000256" key="1">
    <source>
        <dbReference type="ARBA" id="ARBA00005800"/>
    </source>
</evidence>
<feature type="compositionally biased region" description="Basic and acidic residues" evidence="6">
    <location>
        <begin position="880"/>
        <end position="890"/>
    </location>
</feature>
<feature type="DNA-binding region" description="Homeobox" evidence="5">
    <location>
        <begin position="196"/>
        <end position="242"/>
    </location>
</feature>
<feature type="compositionally biased region" description="Pro residues" evidence="6">
    <location>
        <begin position="808"/>
        <end position="822"/>
    </location>
</feature>
<feature type="compositionally biased region" description="Basic and acidic residues" evidence="6">
    <location>
        <begin position="326"/>
        <end position="372"/>
    </location>
</feature>
<feature type="region of interest" description="Disordered" evidence="6">
    <location>
        <begin position="326"/>
        <end position="379"/>
    </location>
</feature>
<evidence type="ECO:0000256" key="4">
    <source>
        <dbReference type="ARBA" id="ARBA00023242"/>
    </source>
</evidence>
<accession>A0A8H3HKZ5</accession>
<comment type="similarity">
    <text evidence="1">Belongs to the TALE/M-ATYP homeobox family.</text>
</comment>
<feature type="region of interest" description="Disordered" evidence="6">
    <location>
        <begin position="100"/>
        <end position="186"/>
    </location>
</feature>
<feature type="compositionally biased region" description="Basic residues" evidence="6">
    <location>
        <begin position="103"/>
        <end position="147"/>
    </location>
</feature>
<feature type="region of interest" description="Disordered" evidence="6">
    <location>
        <begin position="392"/>
        <end position="497"/>
    </location>
</feature>
<keyword evidence="4 5" id="KW-0539">Nucleus</keyword>
<reference evidence="8" key="1">
    <citation type="submission" date="2021-01" db="EMBL/GenBank/DDBJ databases">
        <authorList>
            <person name="Kaushik A."/>
        </authorList>
    </citation>
    <scope>NUCLEOTIDE SEQUENCE</scope>
    <source>
        <strain evidence="8">AG6-10EEA</strain>
    </source>
</reference>
<evidence type="ECO:0000313" key="8">
    <source>
        <dbReference type="EMBL" id="CAE6525796.1"/>
    </source>
</evidence>
<gene>
    <name evidence="8" type="ORF">RDB_LOCUS159098</name>
</gene>
<comment type="subcellular location">
    <subcellularLocation>
        <location evidence="5">Nucleus</location>
    </subcellularLocation>
</comment>
<feature type="region of interest" description="Disordered" evidence="6">
    <location>
        <begin position="529"/>
        <end position="568"/>
    </location>
</feature>
<dbReference type="GO" id="GO:0005634">
    <property type="term" value="C:nucleus"/>
    <property type="evidence" value="ECO:0007669"/>
    <property type="project" value="UniProtKB-SubCell"/>
</dbReference>
<evidence type="ECO:0000256" key="2">
    <source>
        <dbReference type="ARBA" id="ARBA00023125"/>
    </source>
</evidence>
<dbReference type="InterPro" id="IPR008422">
    <property type="entry name" value="KN_HD"/>
</dbReference>
<dbReference type="PROSITE" id="PS50071">
    <property type="entry name" value="HOMEOBOX_2"/>
    <property type="match status" value="1"/>
</dbReference>
<dbReference type="Gene3D" id="1.10.10.60">
    <property type="entry name" value="Homeodomain-like"/>
    <property type="match status" value="1"/>
</dbReference>
<proteinExistence type="inferred from homology"/>
<dbReference type="AlphaFoldDB" id="A0A8H3HKZ5"/>
<dbReference type="EMBL" id="CAJMXA010003898">
    <property type="protein sequence ID" value="CAE6525796.1"/>
    <property type="molecule type" value="Genomic_DNA"/>
</dbReference>
<feature type="domain" description="Homeobox" evidence="7">
    <location>
        <begin position="194"/>
        <end position="241"/>
    </location>
</feature>
<feature type="compositionally biased region" description="Polar residues" evidence="6">
    <location>
        <begin position="529"/>
        <end position="543"/>
    </location>
</feature>
<dbReference type="Proteomes" id="UP000663853">
    <property type="component" value="Unassembled WGS sequence"/>
</dbReference>
<name>A0A8H3HKZ5_9AGAM</name>
<dbReference type="Pfam" id="PF05920">
    <property type="entry name" value="Homeobox_KN"/>
    <property type="match status" value="1"/>
</dbReference>
<dbReference type="SUPFAM" id="SSF46689">
    <property type="entry name" value="Homeodomain-like"/>
    <property type="match status" value="1"/>
</dbReference>
<feature type="compositionally biased region" description="Polar residues" evidence="6">
    <location>
        <begin position="719"/>
        <end position="734"/>
    </location>
</feature>
<protein>
    <recommendedName>
        <fullName evidence="7">Homeobox domain-containing protein</fullName>
    </recommendedName>
</protein>
<feature type="compositionally biased region" description="Pro residues" evidence="6">
    <location>
        <begin position="861"/>
        <end position="870"/>
    </location>
</feature>
<dbReference type="InterPro" id="IPR009057">
    <property type="entry name" value="Homeodomain-like_sf"/>
</dbReference>
<dbReference type="GO" id="GO:0003677">
    <property type="term" value="F:DNA binding"/>
    <property type="evidence" value="ECO:0007669"/>
    <property type="project" value="UniProtKB-UniRule"/>
</dbReference>
<keyword evidence="2 5" id="KW-0238">DNA-binding</keyword>
<evidence type="ECO:0000313" key="9">
    <source>
        <dbReference type="Proteomes" id="UP000663853"/>
    </source>
</evidence>
<comment type="caution">
    <text evidence="8">The sequence shown here is derived from an EMBL/GenBank/DDBJ whole genome shotgun (WGS) entry which is preliminary data.</text>
</comment>
<feature type="region of interest" description="Disordered" evidence="6">
    <location>
        <begin position="712"/>
        <end position="735"/>
    </location>
</feature>
<evidence type="ECO:0000256" key="6">
    <source>
        <dbReference type="SAM" id="MobiDB-lite"/>
    </source>
</evidence>
<sequence length="983" mass="108987">MDACISDTGLTHALQSLECGYLTAIASGTNACNAFHEHLRNVLAHAQQLVDSGRASLELSQMLAAVSRPLAAISQAFVTLEKRQMEAEVQQETTVRDILVRAGFRRRRKRSTRSRKSKAGKSGKVRQSGKKSKRGRKSPTGNPKRRVHTEVTNSTPADGKPDSQGKPGPSTENGRKSRTVTAPPTDSMKFGACRDFFLSHLGDPYPTTVQKHQILKQSSSDFTLRSLNLWFVNIRRRSKWMDIFKKHAGSKRDAMRDLVARVETQVAGRPAPNPLPSGAAPPGCKVDETIVEEIMAMRAVVDMVSREVYGEGWDQILQIRPWTDEEVRAHEERKKAARRMARENKADGEKKKQNREVRKEQRKLSREQRKQIEQNAVQGIHAARELHEKLLAMNKRKRDDNDDGSQESPKRRKDQEGLNENDLSQRTKIRVPKVDENGNPLSKKERKALKKAIIAAQANPLKRKSPEFGEDSNYPGPSGETSAFPDGLSPSKRRRRDAATFEGFPGAEVNNGSGLADLTQLFSIGWASPTSSSAQLPPSENSPTPVPAPVQTSGFGEFAHPAESQNDPMPTMQTGLGAPAEITGEPPRRYSQQLAAYALESGMFSGENFELFTEDTFPGMSVDLNQEANMTPFLQTDVPHQVPSMNQTPVQTESHTPIPSLATPIESQAYNNFPPPNHPPPSPYSSGSTITPNGDADSDMSWLNAALAQLPSEHDAQHHQFSNAPGSQDPSGFNASYAVSQSAYSQPAFVAPAEPRVPVSHQRASMEYVAPQPQPQHQPRSQHNMHSQHTNTPSIPPAQPRRSFPHPQSHPPTPNFPHPQPQPQQSQPQSRRAPGGLWQTPYSQPTQPHPQPQPQYHQPAPSFPAPPPSPSRSFPAPAQHHYDPSHDRRNAYTHHPGSASPQEYHHTPVFPQPQSTQYAPAPSPAPAPVPDAASILKQHELEFARAQEELRSRFKREQEEQFERFLRAQEELKKQLLPEGNRS</sequence>
<feature type="compositionally biased region" description="Pro residues" evidence="6">
    <location>
        <begin position="673"/>
        <end position="683"/>
    </location>
</feature>
<organism evidence="8 9">
    <name type="scientific">Rhizoctonia solani</name>
    <dbReference type="NCBI Taxonomy" id="456999"/>
    <lineage>
        <taxon>Eukaryota</taxon>
        <taxon>Fungi</taxon>
        <taxon>Dikarya</taxon>
        <taxon>Basidiomycota</taxon>
        <taxon>Agaricomycotina</taxon>
        <taxon>Agaricomycetes</taxon>
        <taxon>Cantharellales</taxon>
        <taxon>Ceratobasidiaceae</taxon>
        <taxon>Rhizoctonia</taxon>
    </lineage>
</organism>
<evidence type="ECO:0000256" key="5">
    <source>
        <dbReference type="PROSITE-ProRule" id="PRU00108"/>
    </source>
</evidence>
<dbReference type="InterPro" id="IPR001356">
    <property type="entry name" value="HD"/>
</dbReference>
<evidence type="ECO:0000259" key="7">
    <source>
        <dbReference type="PROSITE" id="PS50071"/>
    </source>
</evidence>
<evidence type="ECO:0000256" key="3">
    <source>
        <dbReference type="ARBA" id="ARBA00023155"/>
    </source>
</evidence>